<evidence type="ECO:0000256" key="1">
    <source>
        <dbReference type="ARBA" id="ARBA00039658"/>
    </source>
</evidence>
<protein>
    <recommendedName>
        <fullName evidence="1">Gypsy retrotransposon integrase-like protein 1</fullName>
    </recommendedName>
</protein>
<dbReference type="InterPro" id="IPR012337">
    <property type="entry name" value="RNaseH-like_sf"/>
</dbReference>
<dbReference type="PANTHER" id="PTHR37984">
    <property type="entry name" value="PROTEIN CBG26694"/>
    <property type="match status" value="1"/>
</dbReference>
<dbReference type="SUPFAM" id="SSF53098">
    <property type="entry name" value="Ribonuclease H-like"/>
    <property type="match status" value="1"/>
</dbReference>
<dbReference type="GO" id="GO:0015074">
    <property type="term" value="P:DNA integration"/>
    <property type="evidence" value="ECO:0007669"/>
    <property type="project" value="InterPro"/>
</dbReference>
<dbReference type="Gene3D" id="1.10.340.70">
    <property type="match status" value="1"/>
</dbReference>
<evidence type="ECO:0000313" key="3">
    <source>
        <dbReference type="Ensembl" id="ENSAPEP00000008782.1"/>
    </source>
</evidence>
<dbReference type="InterPro" id="IPR050951">
    <property type="entry name" value="Retrovirus_Pol_polyprotein"/>
</dbReference>
<dbReference type="Proteomes" id="UP000265080">
    <property type="component" value="Chromosome 16"/>
</dbReference>
<keyword evidence="4" id="KW-1185">Reference proteome</keyword>
<dbReference type="STRING" id="161767.ENSAPEP00000008782"/>
<organism evidence="3 4">
    <name type="scientific">Amphiprion percula</name>
    <name type="common">Orange clownfish</name>
    <name type="synonym">Lutjanus percula</name>
    <dbReference type="NCBI Taxonomy" id="161767"/>
    <lineage>
        <taxon>Eukaryota</taxon>
        <taxon>Metazoa</taxon>
        <taxon>Chordata</taxon>
        <taxon>Craniata</taxon>
        <taxon>Vertebrata</taxon>
        <taxon>Euteleostomi</taxon>
        <taxon>Actinopterygii</taxon>
        <taxon>Neopterygii</taxon>
        <taxon>Teleostei</taxon>
        <taxon>Neoteleostei</taxon>
        <taxon>Acanthomorphata</taxon>
        <taxon>Ovalentaria</taxon>
        <taxon>Pomacentridae</taxon>
        <taxon>Amphiprion</taxon>
    </lineage>
</organism>
<dbReference type="FunFam" id="3.30.420.10:FF:000032">
    <property type="entry name" value="Retrovirus-related Pol polyprotein from transposon 297-like Protein"/>
    <property type="match status" value="1"/>
</dbReference>
<dbReference type="InterPro" id="IPR001584">
    <property type="entry name" value="Integrase_cat-core"/>
</dbReference>
<dbReference type="Gene3D" id="3.30.420.10">
    <property type="entry name" value="Ribonuclease H-like superfamily/Ribonuclease H"/>
    <property type="match status" value="1"/>
</dbReference>
<reference evidence="3" key="3">
    <citation type="submission" date="2025-09" db="UniProtKB">
        <authorList>
            <consortium name="Ensembl"/>
        </authorList>
    </citation>
    <scope>IDENTIFICATION</scope>
</reference>
<feature type="domain" description="Integrase catalytic" evidence="2">
    <location>
        <begin position="252"/>
        <end position="410"/>
    </location>
</feature>
<sequence>MTYRAQAIRRRVVCGSPNNNPLSHLSSAKLGSTEQRWAAQLTAFEFDIKYCSRRSNKNADALSRQHQPGVQDLEVMLPGTSLPLPLQQALQLEGPEVTQTVVVALPQHLPANVCALQQADPVIQEILVFWRRKQHPDYEQRKQMSQPALALLRQWDQLVENSGILYRQVLRPDGAESVLQLLLPAVLKEEVLNQVHQQHGHQGVERTLELLRARCYWPGMSSDVAQWIQACDRCQVAKDTQPGAHSFMGRLLASRPNEILAINYTMLEPSRNGLENVLVMTDVFSKYTLAVPTRDQLASTVAQVLVVEWFSNFGVPARIHSDQGRNFESSFIQQLCNLYGIEKSRTTPYHPAGNGQCKHFNRTLHNLLHTLPVSRKRDWSSCLLQVLYSYNSTPHQANGESPFFLMFGQEPRLPVDFLLGRVQDPVGGSIHEWIQEHQTRLQIAFEGARERLKVAAER</sequence>
<dbReference type="PANTHER" id="PTHR37984:SF15">
    <property type="entry name" value="INTEGRASE CATALYTIC DOMAIN-CONTAINING PROTEIN"/>
    <property type="match status" value="1"/>
</dbReference>
<reference evidence="3" key="2">
    <citation type="submission" date="2025-08" db="UniProtKB">
        <authorList>
            <consortium name="Ensembl"/>
        </authorList>
    </citation>
    <scope>IDENTIFICATION</scope>
</reference>
<proteinExistence type="predicted"/>
<dbReference type="Ensembl" id="ENSAPET00000009030.1">
    <property type="protein sequence ID" value="ENSAPEP00000008782.1"/>
    <property type="gene ID" value="ENSAPEG00000006349.1"/>
</dbReference>
<dbReference type="Pfam" id="PF17921">
    <property type="entry name" value="Integrase_H2C2"/>
    <property type="match status" value="1"/>
</dbReference>
<dbReference type="GO" id="GO:0003676">
    <property type="term" value="F:nucleic acid binding"/>
    <property type="evidence" value="ECO:0007669"/>
    <property type="project" value="InterPro"/>
</dbReference>
<accession>A0A3P8S9K2</accession>
<dbReference type="OMA" id="WIRQCKR"/>
<dbReference type="FunFam" id="1.10.340.70:FF:000001">
    <property type="entry name" value="Retrovirus-related Pol polyprotein from transposon gypsy-like Protein"/>
    <property type="match status" value="1"/>
</dbReference>
<dbReference type="InterPro" id="IPR036397">
    <property type="entry name" value="RNaseH_sf"/>
</dbReference>
<dbReference type="AlphaFoldDB" id="A0A3P8S9K2"/>
<evidence type="ECO:0000259" key="2">
    <source>
        <dbReference type="PROSITE" id="PS50994"/>
    </source>
</evidence>
<reference evidence="3 4" key="1">
    <citation type="submission" date="2018-03" db="EMBL/GenBank/DDBJ databases">
        <title>Finding Nemo's genes: A chromosome-scale reference assembly of the genome of the orange clownfish Amphiprion percula.</title>
        <authorList>
            <person name="Lehmann R."/>
        </authorList>
    </citation>
    <scope>NUCLEOTIDE SEQUENCE</scope>
</reference>
<dbReference type="Pfam" id="PF00665">
    <property type="entry name" value="rve"/>
    <property type="match status" value="1"/>
</dbReference>
<name>A0A3P8S9K2_AMPPE</name>
<dbReference type="InterPro" id="IPR041588">
    <property type="entry name" value="Integrase_H2C2"/>
</dbReference>
<dbReference type="GeneTree" id="ENSGT01000000214408"/>
<dbReference type="PROSITE" id="PS50994">
    <property type="entry name" value="INTEGRASE"/>
    <property type="match status" value="1"/>
</dbReference>
<evidence type="ECO:0000313" key="4">
    <source>
        <dbReference type="Proteomes" id="UP000265080"/>
    </source>
</evidence>